<name>A0A2W2AD66_9BACT</name>
<gene>
    <name evidence="2" type="ORF">DN068_09985</name>
</gene>
<keyword evidence="3" id="KW-1185">Reference proteome</keyword>
<dbReference type="RefSeq" id="WP_110998768.1">
    <property type="nucleotide sequence ID" value="NZ_QKTW01000015.1"/>
</dbReference>
<evidence type="ECO:0000256" key="1">
    <source>
        <dbReference type="SAM" id="SignalP"/>
    </source>
</evidence>
<sequence>MVRTLYVFLLLFLLPGKSAYSQSKASFLVYEKDTINRVNENGLKTGPWVYFYRDSTIQVQTTISYDCYKMNNGSSQCVRTEKYDTIYRHCVNEVRARGNYVQNLREGIWRIGENDVFDRHAEIVFSHDTISRMFPIQIFNNSHSIFYSIAFVGTHWEYCHVKDNVWKEDLYWTCIDEFLDDYLDYKRINYPSKFTAN</sequence>
<dbReference type="Proteomes" id="UP000248745">
    <property type="component" value="Unassembled WGS sequence"/>
</dbReference>
<accession>A0A2W2AD66</accession>
<feature type="chain" id="PRO_5015856145" evidence="1">
    <location>
        <begin position="20"/>
        <end position="197"/>
    </location>
</feature>
<evidence type="ECO:0000313" key="2">
    <source>
        <dbReference type="EMBL" id="PZF73191.1"/>
    </source>
</evidence>
<organism evidence="2 3">
    <name type="scientific">Taibaiella soli</name>
    <dbReference type="NCBI Taxonomy" id="1649169"/>
    <lineage>
        <taxon>Bacteria</taxon>
        <taxon>Pseudomonadati</taxon>
        <taxon>Bacteroidota</taxon>
        <taxon>Chitinophagia</taxon>
        <taxon>Chitinophagales</taxon>
        <taxon>Chitinophagaceae</taxon>
        <taxon>Taibaiella</taxon>
    </lineage>
</organism>
<comment type="caution">
    <text evidence="2">The sequence shown here is derived from an EMBL/GenBank/DDBJ whole genome shotgun (WGS) entry which is preliminary data.</text>
</comment>
<evidence type="ECO:0000313" key="3">
    <source>
        <dbReference type="Proteomes" id="UP000248745"/>
    </source>
</evidence>
<proteinExistence type="predicted"/>
<dbReference type="OrthoDB" id="9785122at2"/>
<protein>
    <submittedName>
        <fullName evidence="2">Uncharacterized protein</fullName>
    </submittedName>
</protein>
<feature type="signal peptide" evidence="1">
    <location>
        <begin position="1"/>
        <end position="19"/>
    </location>
</feature>
<reference evidence="2 3" key="1">
    <citation type="submission" date="2018-06" db="EMBL/GenBank/DDBJ databases">
        <title>Mucibacter soli gen. nov., sp. nov., a new member of the family Chitinophagaceae producing mucin.</title>
        <authorList>
            <person name="Kim M.-K."/>
            <person name="Park S."/>
            <person name="Kim T.-S."/>
            <person name="Joung Y."/>
            <person name="Han J.-H."/>
            <person name="Kim S.B."/>
        </authorList>
    </citation>
    <scope>NUCLEOTIDE SEQUENCE [LARGE SCALE GENOMIC DNA]</scope>
    <source>
        <strain evidence="2 3">R1-15</strain>
    </source>
</reference>
<dbReference type="EMBL" id="QKTW01000015">
    <property type="protein sequence ID" value="PZF73191.1"/>
    <property type="molecule type" value="Genomic_DNA"/>
</dbReference>
<dbReference type="AlphaFoldDB" id="A0A2W2AD66"/>
<keyword evidence="1" id="KW-0732">Signal</keyword>